<feature type="compositionally biased region" description="Polar residues" evidence="1">
    <location>
        <begin position="54"/>
        <end position="63"/>
    </location>
</feature>
<evidence type="ECO:0000313" key="2">
    <source>
        <dbReference type="EMBL" id="MWJ28020.1"/>
    </source>
</evidence>
<feature type="compositionally biased region" description="Basic and acidic residues" evidence="1">
    <location>
        <begin position="66"/>
        <end position="98"/>
    </location>
</feature>
<proteinExistence type="predicted"/>
<protein>
    <submittedName>
        <fullName evidence="2">Uncharacterized protein</fullName>
    </submittedName>
</protein>
<evidence type="ECO:0000256" key="1">
    <source>
        <dbReference type="SAM" id="MobiDB-lite"/>
    </source>
</evidence>
<accession>A0A7X3KQ22</accession>
<feature type="compositionally biased region" description="Basic and acidic residues" evidence="1">
    <location>
        <begin position="1"/>
        <end position="26"/>
    </location>
</feature>
<keyword evidence="3" id="KW-1185">Reference proteome</keyword>
<organism evidence="2 3">
    <name type="scientific">Vreelandella zhuhanensis</name>
    <dbReference type="NCBI Taxonomy" id="2684210"/>
    <lineage>
        <taxon>Bacteria</taxon>
        <taxon>Pseudomonadati</taxon>
        <taxon>Pseudomonadota</taxon>
        <taxon>Gammaproteobacteria</taxon>
        <taxon>Oceanospirillales</taxon>
        <taxon>Halomonadaceae</taxon>
        <taxon>Vreelandella</taxon>
    </lineage>
</organism>
<dbReference type="EMBL" id="WTKP01000004">
    <property type="protein sequence ID" value="MWJ28020.1"/>
    <property type="molecule type" value="Genomic_DNA"/>
</dbReference>
<dbReference type="AlphaFoldDB" id="A0A7X3KQ22"/>
<reference evidence="2 3" key="1">
    <citation type="submission" date="2019-12" db="EMBL/GenBank/DDBJ databases">
        <title>Halomonas rutogse sp. nov. isolated from two lakes on Tibetan Plateau.</title>
        <authorList>
            <person name="Gao P."/>
        </authorList>
    </citation>
    <scope>NUCLEOTIDE SEQUENCE [LARGE SCALE GENOMIC DNA]</scope>
    <source>
        <strain evidence="2 3">ZH2S</strain>
    </source>
</reference>
<sequence>MKNTPTDKEKANEKQRAEELIKRDMPKGSPSQPSRPSPEDAKEEVYRPEENVDNQKAGTTTPHHGNVHDDEKELPGWQLTKDKAEHKKHINEATEKAKNPRRNG</sequence>
<gene>
    <name evidence="2" type="ORF">GPM19_07355</name>
</gene>
<evidence type="ECO:0000313" key="3">
    <source>
        <dbReference type="Proteomes" id="UP000437638"/>
    </source>
</evidence>
<comment type="caution">
    <text evidence="2">The sequence shown here is derived from an EMBL/GenBank/DDBJ whole genome shotgun (WGS) entry which is preliminary data.</text>
</comment>
<dbReference type="Proteomes" id="UP000437638">
    <property type="component" value="Unassembled WGS sequence"/>
</dbReference>
<feature type="region of interest" description="Disordered" evidence="1">
    <location>
        <begin position="1"/>
        <end position="104"/>
    </location>
</feature>
<feature type="compositionally biased region" description="Basic and acidic residues" evidence="1">
    <location>
        <begin position="37"/>
        <end position="50"/>
    </location>
</feature>
<name>A0A7X3KQ22_9GAMM</name>
<dbReference type="RefSeq" id="WP_160418389.1">
    <property type="nucleotide sequence ID" value="NZ_WTKP01000004.1"/>
</dbReference>